<reference evidence="1" key="2">
    <citation type="submission" date="2019-06" db="EMBL/GenBank/DDBJ databases">
        <title>Genomics analysis of Aphanomyces spp. identifies a new class of oomycete effector associated with host adaptation.</title>
        <authorList>
            <person name="Gaulin E."/>
        </authorList>
    </citation>
    <scope>NUCLEOTIDE SEQUENCE</scope>
    <source>
        <strain evidence="1">CBS 578.67</strain>
    </source>
</reference>
<sequence length="129" mass="14515">MKRVTDDSDSQVMPRHASNDLLDVDWLQLPRRFHSRGACGCHHQQFFHVDCKLHMPPPPRWLALLGAALLISAAHASETMTTPVREDDPECIHDQIMKTVQVVTSTQDYDNHPFAAKKTTAAPPHDGRT</sequence>
<dbReference type="EMBL" id="VJMH01005133">
    <property type="protein sequence ID" value="KAF0700217.1"/>
    <property type="molecule type" value="Genomic_DNA"/>
</dbReference>
<gene>
    <name evidence="2" type="primary">Aste57867_9271</name>
    <name evidence="1" type="ORF">As57867_009235</name>
    <name evidence="2" type="ORF">ASTE57867_9271</name>
</gene>
<evidence type="ECO:0000313" key="3">
    <source>
        <dbReference type="Proteomes" id="UP000332933"/>
    </source>
</evidence>
<accession>A0A485KMG7</accession>
<dbReference type="Proteomes" id="UP000332933">
    <property type="component" value="Unassembled WGS sequence"/>
</dbReference>
<protein>
    <submittedName>
        <fullName evidence="2">Aste57867_9271 protein</fullName>
    </submittedName>
</protein>
<reference evidence="2 3" key="1">
    <citation type="submission" date="2019-03" db="EMBL/GenBank/DDBJ databases">
        <authorList>
            <person name="Gaulin E."/>
            <person name="Dumas B."/>
        </authorList>
    </citation>
    <scope>NUCLEOTIDE SEQUENCE [LARGE SCALE GENOMIC DNA]</scope>
    <source>
        <strain evidence="2">CBS 568.67</strain>
    </source>
</reference>
<evidence type="ECO:0000313" key="2">
    <source>
        <dbReference type="EMBL" id="VFT86154.1"/>
    </source>
</evidence>
<name>A0A485KMG7_9STRA</name>
<dbReference type="AlphaFoldDB" id="A0A485KMG7"/>
<organism evidence="2 3">
    <name type="scientific">Aphanomyces stellatus</name>
    <dbReference type="NCBI Taxonomy" id="120398"/>
    <lineage>
        <taxon>Eukaryota</taxon>
        <taxon>Sar</taxon>
        <taxon>Stramenopiles</taxon>
        <taxon>Oomycota</taxon>
        <taxon>Saprolegniomycetes</taxon>
        <taxon>Saprolegniales</taxon>
        <taxon>Verrucalvaceae</taxon>
        <taxon>Aphanomyces</taxon>
    </lineage>
</organism>
<keyword evidence="3" id="KW-1185">Reference proteome</keyword>
<evidence type="ECO:0000313" key="1">
    <source>
        <dbReference type="EMBL" id="KAF0700217.1"/>
    </source>
</evidence>
<proteinExistence type="predicted"/>
<dbReference type="EMBL" id="CAADRA010005154">
    <property type="protein sequence ID" value="VFT86154.1"/>
    <property type="molecule type" value="Genomic_DNA"/>
</dbReference>